<evidence type="ECO:0000313" key="6">
    <source>
        <dbReference type="Proteomes" id="UP000006055"/>
    </source>
</evidence>
<dbReference type="eggNOG" id="COG2932">
    <property type="taxonomic scope" value="Bacteria"/>
</dbReference>
<accession>I4CAJ4</accession>
<reference evidence="6" key="1">
    <citation type="submission" date="2012-06" db="EMBL/GenBank/DDBJ databases">
        <title>Complete sequence of chromosome of Desulfomonile tiedjei DSM 6799.</title>
        <authorList>
            <person name="Lucas S."/>
            <person name="Copeland A."/>
            <person name="Lapidus A."/>
            <person name="Glavina del Rio T."/>
            <person name="Dalin E."/>
            <person name="Tice H."/>
            <person name="Bruce D."/>
            <person name="Goodwin L."/>
            <person name="Pitluck S."/>
            <person name="Peters L."/>
            <person name="Ovchinnikova G."/>
            <person name="Zeytun A."/>
            <person name="Lu M."/>
            <person name="Kyrpides N."/>
            <person name="Mavromatis K."/>
            <person name="Ivanova N."/>
            <person name="Brettin T."/>
            <person name="Detter J.C."/>
            <person name="Han C."/>
            <person name="Larimer F."/>
            <person name="Land M."/>
            <person name="Hauser L."/>
            <person name="Markowitz V."/>
            <person name="Cheng J.-F."/>
            <person name="Hugenholtz P."/>
            <person name="Woyke T."/>
            <person name="Wu D."/>
            <person name="Spring S."/>
            <person name="Schroeder M."/>
            <person name="Brambilla E."/>
            <person name="Klenk H.-P."/>
            <person name="Eisen J.A."/>
        </authorList>
    </citation>
    <scope>NUCLEOTIDE SEQUENCE [LARGE SCALE GENOMIC DNA]</scope>
    <source>
        <strain evidence="6">ATCC 49306 / DSM 6799 / DCB-1</strain>
    </source>
</reference>
<evidence type="ECO:0000313" key="5">
    <source>
        <dbReference type="EMBL" id="AFM26585.1"/>
    </source>
</evidence>
<sequence>MKTFGKYAKERIRQLGKSQKDLAEKLGVSRAYISQILSGKKNPPDLGKPKNRSQLLIWSEFFAVPEDHVLGLVRFELHRVPPKPSPRYPGLRRLLLERLRFPDKVLVDEIQALELHPAENQALHQMVRMFFILQENQEAGSAYGPARFKDFCFRAKSNRDFVESELLTFFRDTPFTWIWDREANDVTFYSEADYMQSAVSRLQELFSDSPNMQLSRTIPVVGHVSAGEGFEFTDGGYAPGEGFEQVELPPGINPCLAPTLYCVRVRGDSLREYFGDGTLLFIKPQSWEQIKDGDLVIFKDKNGNKAFVKKVEFSGDNLILKSMNPLYKHMVLARSDIVLLERVMSILL</sequence>
<evidence type="ECO:0000256" key="1">
    <source>
        <dbReference type="ARBA" id="ARBA00023015"/>
    </source>
</evidence>
<keyword evidence="6" id="KW-1185">Reference proteome</keyword>
<dbReference type="Pfam" id="PF01381">
    <property type="entry name" value="HTH_3"/>
    <property type="match status" value="1"/>
</dbReference>
<dbReference type="InterPro" id="IPR039418">
    <property type="entry name" value="LexA-like"/>
</dbReference>
<dbReference type="KEGG" id="dti:Desti_3943"/>
<keyword evidence="1" id="KW-0805">Transcription regulation</keyword>
<dbReference type="Gene3D" id="1.10.260.40">
    <property type="entry name" value="lambda repressor-like DNA-binding domains"/>
    <property type="match status" value="1"/>
</dbReference>
<feature type="domain" description="HTH cro/C1-type" evidence="4">
    <location>
        <begin position="9"/>
        <end position="43"/>
    </location>
</feature>
<keyword evidence="2" id="KW-0238">DNA-binding</keyword>
<gene>
    <name evidence="5" type="ordered locus">Desti_3943</name>
</gene>
<dbReference type="InterPro" id="IPR010982">
    <property type="entry name" value="Lambda_DNA-bd_dom_sf"/>
</dbReference>
<dbReference type="EMBL" id="CP003360">
    <property type="protein sequence ID" value="AFM26585.1"/>
    <property type="molecule type" value="Genomic_DNA"/>
</dbReference>
<dbReference type="InterPro" id="IPR036286">
    <property type="entry name" value="LexA/Signal_pep-like_sf"/>
</dbReference>
<dbReference type="STRING" id="706587.Desti_3943"/>
<dbReference type="InterPro" id="IPR001387">
    <property type="entry name" value="Cro/C1-type_HTH"/>
</dbReference>
<dbReference type="PROSITE" id="PS50943">
    <property type="entry name" value="HTH_CROC1"/>
    <property type="match status" value="1"/>
</dbReference>
<dbReference type="GO" id="GO:0003677">
    <property type="term" value="F:DNA binding"/>
    <property type="evidence" value="ECO:0007669"/>
    <property type="project" value="UniProtKB-KW"/>
</dbReference>
<dbReference type="CDD" id="cd00093">
    <property type="entry name" value="HTH_XRE"/>
    <property type="match status" value="1"/>
</dbReference>
<evidence type="ECO:0000256" key="3">
    <source>
        <dbReference type="ARBA" id="ARBA00023163"/>
    </source>
</evidence>
<dbReference type="InterPro" id="IPR015927">
    <property type="entry name" value="Peptidase_S24_S26A/B/C"/>
</dbReference>
<name>I4CAJ4_DESTA</name>
<dbReference type="AlphaFoldDB" id="I4CAJ4"/>
<evidence type="ECO:0000256" key="2">
    <source>
        <dbReference type="ARBA" id="ARBA00023125"/>
    </source>
</evidence>
<dbReference type="HOGENOM" id="CLU_796277_0_0_7"/>
<dbReference type="Pfam" id="PF00717">
    <property type="entry name" value="Peptidase_S24"/>
    <property type="match status" value="1"/>
</dbReference>
<organism evidence="5 6">
    <name type="scientific">Desulfomonile tiedjei (strain ATCC 49306 / DSM 6799 / DCB-1)</name>
    <dbReference type="NCBI Taxonomy" id="706587"/>
    <lineage>
        <taxon>Bacteria</taxon>
        <taxon>Pseudomonadati</taxon>
        <taxon>Thermodesulfobacteriota</taxon>
        <taxon>Desulfomonilia</taxon>
        <taxon>Desulfomonilales</taxon>
        <taxon>Desulfomonilaceae</taxon>
        <taxon>Desulfomonile</taxon>
    </lineage>
</organism>
<dbReference type="SMART" id="SM00530">
    <property type="entry name" value="HTH_XRE"/>
    <property type="match status" value="1"/>
</dbReference>
<dbReference type="Proteomes" id="UP000006055">
    <property type="component" value="Chromosome"/>
</dbReference>
<proteinExistence type="predicted"/>
<dbReference type="OrthoDB" id="9815697at2"/>
<dbReference type="CDD" id="cd06529">
    <property type="entry name" value="S24_LexA-like"/>
    <property type="match status" value="1"/>
</dbReference>
<dbReference type="PANTHER" id="PTHR40661:SF3">
    <property type="entry name" value="FELS-1 PROPHAGE TRANSCRIPTIONAL REGULATOR"/>
    <property type="match status" value="1"/>
</dbReference>
<dbReference type="SUPFAM" id="SSF47413">
    <property type="entry name" value="lambda repressor-like DNA-binding domains"/>
    <property type="match status" value="1"/>
</dbReference>
<dbReference type="eggNOG" id="COG3620">
    <property type="taxonomic scope" value="Bacteria"/>
</dbReference>
<evidence type="ECO:0000259" key="4">
    <source>
        <dbReference type="PROSITE" id="PS50943"/>
    </source>
</evidence>
<dbReference type="Gene3D" id="2.10.109.10">
    <property type="entry name" value="Umud Fragment, subunit A"/>
    <property type="match status" value="1"/>
</dbReference>
<dbReference type="PANTHER" id="PTHR40661">
    <property type="match status" value="1"/>
</dbReference>
<keyword evidence="3" id="KW-0804">Transcription</keyword>
<protein>
    <submittedName>
        <fullName evidence="5">Putative transcriptional regulator</fullName>
    </submittedName>
</protein>
<dbReference type="SUPFAM" id="SSF51306">
    <property type="entry name" value="LexA/Signal peptidase"/>
    <property type="match status" value="1"/>
</dbReference>
<dbReference type="RefSeq" id="WP_014811711.1">
    <property type="nucleotide sequence ID" value="NC_018025.1"/>
</dbReference>